<evidence type="ECO:0000313" key="3">
    <source>
        <dbReference type="Proteomes" id="UP001319180"/>
    </source>
</evidence>
<name>A0AAP2DFK9_9BACT</name>
<feature type="chain" id="PRO_5042840009" description="DUF4105 domain-containing protein" evidence="1">
    <location>
        <begin position="20"/>
        <end position="186"/>
    </location>
</feature>
<protein>
    <recommendedName>
        <fullName evidence="4">DUF4105 domain-containing protein</fullName>
    </recommendedName>
</protein>
<accession>A0AAP2DFK9</accession>
<keyword evidence="1" id="KW-0732">Signal</keyword>
<evidence type="ECO:0008006" key="4">
    <source>
        <dbReference type="Google" id="ProtNLM"/>
    </source>
</evidence>
<proteinExistence type="predicted"/>
<sequence length="186" mass="22289">MRFVLTISLILFCITGAVAQKTKKGERKFTYGTLEGLDSYTGYFWFDNVLTQMGQRIIYKKDLAEKRGKTLYAANFMAFYSDSLFLRTFPTMQYGFDRIEAMIPRIVSGRLELYSAHWANYYSFKESDHYYLFYGSQNIRLVRRKFKEQMKELLQDDADIIQRIDREEVTYDDMPTIIYNYNQRRK</sequence>
<organism evidence="2 3">
    <name type="scientific">Dawidia soli</name>
    <dbReference type="NCBI Taxonomy" id="2782352"/>
    <lineage>
        <taxon>Bacteria</taxon>
        <taxon>Pseudomonadati</taxon>
        <taxon>Bacteroidota</taxon>
        <taxon>Cytophagia</taxon>
        <taxon>Cytophagales</taxon>
        <taxon>Chryseotaleaceae</taxon>
        <taxon>Dawidia</taxon>
    </lineage>
</organism>
<keyword evidence="3" id="KW-1185">Reference proteome</keyword>
<feature type="signal peptide" evidence="1">
    <location>
        <begin position="1"/>
        <end position="19"/>
    </location>
</feature>
<dbReference type="Proteomes" id="UP001319180">
    <property type="component" value="Unassembled WGS sequence"/>
</dbReference>
<evidence type="ECO:0000256" key="1">
    <source>
        <dbReference type="SAM" id="SignalP"/>
    </source>
</evidence>
<reference evidence="2 3" key="1">
    <citation type="submission" date="2021-05" db="EMBL/GenBank/DDBJ databases">
        <title>A Polyphasic approach of four new species of the genus Ohtaekwangia: Ohtaekwangia histidinii sp. nov., Ohtaekwangia cretensis sp. nov., Ohtaekwangia indiensis sp. nov., Ohtaekwangia reichenbachii sp. nov. from diverse environment.</title>
        <authorList>
            <person name="Octaviana S."/>
        </authorList>
    </citation>
    <scope>NUCLEOTIDE SEQUENCE [LARGE SCALE GENOMIC DNA]</scope>
    <source>
        <strain evidence="2 3">PWU37</strain>
    </source>
</reference>
<dbReference type="AlphaFoldDB" id="A0AAP2DFK9"/>
<evidence type="ECO:0000313" key="2">
    <source>
        <dbReference type="EMBL" id="MBT1690362.1"/>
    </source>
</evidence>
<comment type="caution">
    <text evidence="2">The sequence shown here is derived from an EMBL/GenBank/DDBJ whole genome shotgun (WGS) entry which is preliminary data.</text>
</comment>
<dbReference type="EMBL" id="JAHESC010000063">
    <property type="protein sequence ID" value="MBT1690362.1"/>
    <property type="molecule type" value="Genomic_DNA"/>
</dbReference>
<dbReference type="RefSeq" id="WP_254093582.1">
    <property type="nucleotide sequence ID" value="NZ_JAHESC010000063.1"/>
</dbReference>
<gene>
    <name evidence="2" type="ORF">KK078_27600</name>
</gene>